<evidence type="ECO:0000313" key="10">
    <source>
        <dbReference type="Proteomes" id="UP001237642"/>
    </source>
</evidence>
<evidence type="ECO:0000256" key="4">
    <source>
        <dbReference type="ARBA" id="ARBA00023253"/>
    </source>
</evidence>
<evidence type="ECO:0000256" key="8">
    <source>
        <dbReference type="SAM" id="Phobius"/>
    </source>
</evidence>
<proteinExistence type="inferred from homology"/>
<keyword evidence="4" id="KW-0294">Fucose metabolism</keyword>
<comment type="caution">
    <text evidence="9">The sequence shown here is derived from an EMBL/GenBank/DDBJ whole genome shotgun (WGS) entry which is preliminary data.</text>
</comment>
<dbReference type="AlphaFoldDB" id="A0AAD8IVZ6"/>
<accession>A0AAD8IVZ6</accession>
<keyword evidence="5" id="KW-0119">Carbohydrate metabolism</keyword>
<evidence type="ECO:0000256" key="7">
    <source>
        <dbReference type="SAM" id="MobiDB-lite"/>
    </source>
</evidence>
<sequence length="578" mass="66146">MPLQRRRHHHHHNHIHSRFRFIIPASIFSGIILLVLFVFLSFYAPSPINTNLLHRPHFSLRYGVGAGGGKFHVPDYADDAIPEDGDIWRSRLSKYFHACCKASNDFAKAEEITQENRYVCIVTSGGLNQQRTGIIDSVIAARILNATLVVPTLDKQSYWKDSSNFSQIFNVDWFISHLAEDVRIIKELPLKGGETWTPYNMRVPRKCNESCYLNRVLPNLLKRRAVQLTKFDYRLSNRLETDLQKLRCRVNYHALKFTDPITQMGEKLAMRMRTMNKHYIALHLRFEPDMLAFSGCYYGGGEREKNELGKIRRRWKALHISDPDRVRRKGRCPLTPEEVGLMLRALGYSKDVHIYVASGEVYRGEETLAPLKALFPNFYSKDTIASKEELEPFVRFSSRRAALDYIVCDESNVFVTNNNGNMAKILAGRRRYFGHKPTIRPNNKKLSSLFMNRENMSWDEFASGVRKHQIGFKGEPQEMGLGRGEFHENPSACICEDFSAKAVAESNPRKFGMGKSLTRADVSATADDETNDNEAELFDQEEEDDMSGSHNNSQFNGAHNDYNASTFVAPELAQLISD</sequence>
<feature type="compositionally biased region" description="Polar residues" evidence="7">
    <location>
        <begin position="548"/>
        <end position="559"/>
    </location>
</feature>
<evidence type="ECO:0000256" key="6">
    <source>
        <dbReference type="ARBA" id="ARBA00030350"/>
    </source>
</evidence>
<dbReference type="GO" id="GO:0006004">
    <property type="term" value="P:fucose metabolic process"/>
    <property type="evidence" value="ECO:0007669"/>
    <property type="project" value="UniProtKB-KW"/>
</dbReference>
<dbReference type="GO" id="GO:0016757">
    <property type="term" value="F:glycosyltransferase activity"/>
    <property type="evidence" value="ECO:0007669"/>
    <property type="project" value="UniProtKB-KW"/>
</dbReference>
<dbReference type="PANTHER" id="PTHR31818">
    <property type="entry name" value="O-FUCOSYLTRANSFERASE 16"/>
    <property type="match status" value="1"/>
</dbReference>
<keyword evidence="8" id="KW-0472">Membrane</keyword>
<name>A0AAD8IVZ6_9APIA</name>
<protein>
    <recommendedName>
        <fullName evidence="6">O-fucosyltransferase family protein</fullName>
    </recommendedName>
</protein>
<keyword evidence="3" id="KW-0808">Transferase</keyword>
<reference evidence="9" key="2">
    <citation type="submission" date="2023-05" db="EMBL/GenBank/DDBJ databases">
        <authorList>
            <person name="Schelkunov M.I."/>
        </authorList>
    </citation>
    <scope>NUCLEOTIDE SEQUENCE</scope>
    <source>
        <strain evidence="9">Hsosn_3</strain>
        <tissue evidence="9">Leaf</tissue>
    </source>
</reference>
<keyword evidence="10" id="KW-1185">Reference proteome</keyword>
<evidence type="ECO:0000256" key="1">
    <source>
        <dbReference type="ARBA" id="ARBA00007737"/>
    </source>
</evidence>
<keyword evidence="8" id="KW-0812">Transmembrane</keyword>
<evidence type="ECO:0000313" key="9">
    <source>
        <dbReference type="EMBL" id="KAK1392975.1"/>
    </source>
</evidence>
<dbReference type="EMBL" id="JAUIZM010000003">
    <property type="protein sequence ID" value="KAK1392975.1"/>
    <property type="molecule type" value="Genomic_DNA"/>
</dbReference>
<keyword evidence="8" id="KW-1133">Transmembrane helix</keyword>
<reference evidence="9" key="1">
    <citation type="submission" date="2023-02" db="EMBL/GenBank/DDBJ databases">
        <title>Genome of toxic invasive species Heracleum sosnowskyi carries increased number of genes despite the absence of recent whole-genome duplications.</title>
        <authorList>
            <person name="Schelkunov M."/>
            <person name="Shtratnikova V."/>
            <person name="Makarenko M."/>
            <person name="Klepikova A."/>
            <person name="Omelchenko D."/>
            <person name="Novikova G."/>
            <person name="Obukhova E."/>
            <person name="Bogdanov V."/>
            <person name="Penin A."/>
            <person name="Logacheva M."/>
        </authorList>
    </citation>
    <scope>NUCLEOTIDE SEQUENCE</scope>
    <source>
        <strain evidence="9">Hsosn_3</strain>
        <tissue evidence="9">Leaf</tissue>
    </source>
</reference>
<keyword evidence="2" id="KW-0328">Glycosyltransferase</keyword>
<feature type="transmembrane region" description="Helical" evidence="8">
    <location>
        <begin position="21"/>
        <end position="44"/>
    </location>
</feature>
<evidence type="ECO:0000256" key="3">
    <source>
        <dbReference type="ARBA" id="ARBA00022679"/>
    </source>
</evidence>
<dbReference type="InterPro" id="IPR024709">
    <property type="entry name" value="FucosylTrfase_pln"/>
</dbReference>
<dbReference type="PANTHER" id="PTHR31818:SF27">
    <property type="entry name" value="O-FUCOSYLTRANSFERASE FAMILY PROTEIN"/>
    <property type="match status" value="1"/>
</dbReference>
<dbReference type="InterPro" id="IPR019378">
    <property type="entry name" value="GDP-Fuc_O-FucTrfase"/>
</dbReference>
<evidence type="ECO:0000256" key="5">
    <source>
        <dbReference type="ARBA" id="ARBA00023277"/>
    </source>
</evidence>
<dbReference type="PIRSF" id="PIRSF009360">
    <property type="entry name" value="UCP009360"/>
    <property type="match status" value="1"/>
</dbReference>
<evidence type="ECO:0000256" key="2">
    <source>
        <dbReference type="ARBA" id="ARBA00022676"/>
    </source>
</evidence>
<gene>
    <name evidence="9" type="ORF">POM88_012031</name>
</gene>
<dbReference type="CDD" id="cd11299">
    <property type="entry name" value="O-FucT_plant"/>
    <property type="match status" value="1"/>
</dbReference>
<feature type="region of interest" description="Disordered" evidence="7">
    <location>
        <begin position="540"/>
        <end position="559"/>
    </location>
</feature>
<organism evidence="9 10">
    <name type="scientific">Heracleum sosnowskyi</name>
    <dbReference type="NCBI Taxonomy" id="360622"/>
    <lineage>
        <taxon>Eukaryota</taxon>
        <taxon>Viridiplantae</taxon>
        <taxon>Streptophyta</taxon>
        <taxon>Embryophyta</taxon>
        <taxon>Tracheophyta</taxon>
        <taxon>Spermatophyta</taxon>
        <taxon>Magnoliopsida</taxon>
        <taxon>eudicotyledons</taxon>
        <taxon>Gunneridae</taxon>
        <taxon>Pentapetalae</taxon>
        <taxon>asterids</taxon>
        <taxon>campanulids</taxon>
        <taxon>Apiales</taxon>
        <taxon>Apiaceae</taxon>
        <taxon>Apioideae</taxon>
        <taxon>apioid superclade</taxon>
        <taxon>Tordylieae</taxon>
        <taxon>Tordyliinae</taxon>
        <taxon>Heracleum</taxon>
    </lineage>
</organism>
<dbReference type="Pfam" id="PF10250">
    <property type="entry name" value="O-FucT"/>
    <property type="match status" value="1"/>
</dbReference>
<dbReference type="Proteomes" id="UP001237642">
    <property type="component" value="Unassembled WGS sequence"/>
</dbReference>
<comment type="similarity">
    <text evidence="1">Belongs to the glycosyltransferase GT106 family.</text>
</comment>